<evidence type="ECO:0000259" key="3">
    <source>
        <dbReference type="Pfam" id="PF23406"/>
    </source>
</evidence>
<feature type="compositionally biased region" description="Basic and acidic residues" evidence="2">
    <location>
        <begin position="17"/>
        <end position="30"/>
    </location>
</feature>
<proteinExistence type="predicted"/>
<name>A0A3P7PGD1_9BILA</name>
<evidence type="ECO:0000313" key="4">
    <source>
        <dbReference type="EMBL" id="VDN43957.1"/>
    </source>
</evidence>
<evidence type="ECO:0000256" key="2">
    <source>
        <dbReference type="SAM" id="MobiDB-lite"/>
    </source>
</evidence>
<dbReference type="AlphaFoldDB" id="A0A3P7PGD1"/>
<evidence type="ECO:0000313" key="5">
    <source>
        <dbReference type="Proteomes" id="UP000271098"/>
    </source>
</evidence>
<accession>A0A3P7PGD1</accession>
<gene>
    <name evidence="4" type="ORF">GPUH_LOCUS25245</name>
</gene>
<dbReference type="OrthoDB" id="77607at2759"/>
<feature type="coiled-coil region" evidence="1">
    <location>
        <begin position="62"/>
        <end position="93"/>
    </location>
</feature>
<dbReference type="Proteomes" id="UP000271098">
    <property type="component" value="Unassembled WGS sequence"/>
</dbReference>
<reference evidence="4 5" key="1">
    <citation type="submission" date="2018-11" db="EMBL/GenBank/DDBJ databases">
        <authorList>
            <consortium name="Pathogen Informatics"/>
        </authorList>
    </citation>
    <scope>NUCLEOTIDE SEQUENCE [LARGE SCALE GENOMIC DNA]</scope>
</reference>
<dbReference type="Pfam" id="PF23406">
    <property type="entry name" value="ZNF380_CC"/>
    <property type="match status" value="1"/>
</dbReference>
<keyword evidence="1" id="KW-0175">Coiled coil</keyword>
<feature type="region of interest" description="Disordered" evidence="2">
    <location>
        <begin position="1"/>
        <end position="33"/>
    </location>
</feature>
<evidence type="ECO:0000256" key="1">
    <source>
        <dbReference type="SAM" id="Coils"/>
    </source>
</evidence>
<dbReference type="InterPro" id="IPR059039">
    <property type="entry name" value="ZNF380_CC"/>
</dbReference>
<keyword evidence="5" id="KW-1185">Reference proteome</keyword>
<organism evidence="4 5">
    <name type="scientific">Gongylonema pulchrum</name>
    <dbReference type="NCBI Taxonomy" id="637853"/>
    <lineage>
        <taxon>Eukaryota</taxon>
        <taxon>Metazoa</taxon>
        <taxon>Ecdysozoa</taxon>
        <taxon>Nematoda</taxon>
        <taxon>Chromadorea</taxon>
        <taxon>Rhabditida</taxon>
        <taxon>Spirurina</taxon>
        <taxon>Spiruromorpha</taxon>
        <taxon>Spiruroidea</taxon>
        <taxon>Gongylonematidae</taxon>
        <taxon>Gongylonema</taxon>
    </lineage>
</organism>
<protein>
    <recommendedName>
        <fullName evidence="3">ZNF380 coiled-coil domain-containing protein</fullName>
    </recommendedName>
</protein>
<feature type="domain" description="ZNF380 coiled-coil" evidence="3">
    <location>
        <begin position="41"/>
        <end position="107"/>
    </location>
</feature>
<sequence length="141" mass="16551">MMQQPPAVNLLNGSTPWEKDSVSKITENPKRAQKKNYIEGVPEGFFEDEKLNSRVAETVEKEANMEQEYANFLKELDEAKHEEERREESAELADAIEHDIDLIDEQVLFRQIYEYLPIKNFFPGQIWSSDYLYKAEIRYSG</sequence>
<dbReference type="EMBL" id="UYRT01104366">
    <property type="protein sequence ID" value="VDN43957.1"/>
    <property type="molecule type" value="Genomic_DNA"/>
</dbReference>